<evidence type="ECO:0000256" key="1">
    <source>
        <dbReference type="ARBA" id="ARBA00004123"/>
    </source>
</evidence>
<sequence>MLHSIRCLKVTCLCCCQGCSVTNSSGIWASRHYHRCPHAPPEVTEDSFQCVRCDAIFKNKSDIETHVKKHSWKSEVCAPDTDDSADSYVSDNDTSSSDPEFDSDASLSDNKVKQPARRKKKPSKPVDVCGYPTHQLASLTPQTLSRHIFPSAYPWTLAFHKSLQLTGVWPEWRPKVADWTLVDDVAPYLPVSELSPSFCVKQKKKVKVPTTRLPLFDAVLHGDATFNVGGPIWAATWCPVPVSETGRQYLAVYCHRHRDDTHIVEKCLDTSTALLQVWDCGTLQTG</sequence>
<evidence type="ECO:0000259" key="7">
    <source>
        <dbReference type="PROSITE" id="PS50157"/>
    </source>
</evidence>
<gene>
    <name evidence="8" type="ORF">NP493_1527g00040</name>
</gene>
<dbReference type="InterPro" id="IPR052416">
    <property type="entry name" value="GTF3C_component"/>
</dbReference>
<evidence type="ECO:0000256" key="6">
    <source>
        <dbReference type="SAM" id="SignalP"/>
    </source>
</evidence>
<feature type="compositionally biased region" description="Basic residues" evidence="5">
    <location>
        <begin position="114"/>
        <end position="123"/>
    </location>
</feature>
<dbReference type="InterPro" id="IPR013087">
    <property type="entry name" value="Znf_C2H2_type"/>
</dbReference>
<evidence type="ECO:0000256" key="5">
    <source>
        <dbReference type="SAM" id="MobiDB-lite"/>
    </source>
</evidence>
<feature type="region of interest" description="Disordered" evidence="5">
    <location>
        <begin position="79"/>
        <end position="128"/>
    </location>
</feature>
<feature type="signal peptide" evidence="6">
    <location>
        <begin position="1"/>
        <end position="18"/>
    </location>
</feature>
<evidence type="ECO:0000256" key="4">
    <source>
        <dbReference type="PROSITE-ProRule" id="PRU00042"/>
    </source>
</evidence>
<dbReference type="PANTHER" id="PTHR15052:SF2">
    <property type="entry name" value="GENERAL TRANSCRIPTION FACTOR 3C POLYPEPTIDE 2"/>
    <property type="match status" value="1"/>
</dbReference>
<keyword evidence="4" id="KW-0863">Zinc-finger</keyword>
<feature type="domain" description="C2H2-type" evidence="7">
    <location>
        <begin position="48"/>
        <end position="75"/>
    </location>
</feature>
<dbReference type="PROSITE" id="PS00028">
    <property type="entry name" value="ZINC_FINGER_C2H2_1"/>
    <property type="match status" value="1"/>
</dbReference>
<dbReference type="GO" id="GO:0000127">
    <property type="term" value="C:transcription factor TFIIIC complex"/>
    <property type="evidence" value="ECO:0007669"/>
    <property type="project" value="TreeGrafter"/>
</dbReference>
<dbReference type="EMBL" id="JAODUO010001528">
    <property type="protein sequence ID" value="KAK2162305.1"/>
    <property type="molecule type" value="Genomic_DNA"/>
</dbReference>
<keyword evidence="3" id="KW-0539">Nucleus</keyword>
<proteinExistence type="predicted"/>
<keyword evidence="4" id="KW-0862">Zinc</keyword>
<reference evidence="8" key="1">
    <citation type="journal article" date="2023" name="Mol. Biol. Evol.">
        <title>Third-Generation Sequencing Reveals the Adaptive Role of the Epigenome in Three Deep-Sea Polychaetes.</title>
        <authorList>
            <person name="Perez M."/>
            <person name="Aroh O."/>
            <person name="Sun Y."/>
            <person name="Lan Y."/>
            <person name="Juniper S.K."/>
            <person name="Young C.R."/>
            <person name="Angers B."/>
            <person name="Qian P.Y."/>
        </authorList>
    </citation>
    <scope>NUCLEOTIDE SEQUENCE</scope>
    <source>
        <strain evidence="8">R07B-5</strain>
    </source>
</reference>
<keyword evidence="9" id="KW-1185">Reference proteome</keyword>
<evidence type="ECO:0000313" key="9">
    <source>
        <dbReference type="Proteomes" id="UP001209878"/>
    </source>
</evidence>
<dbReference type="PANTHER" id="PTHR15052">
    <property type="entry name" value="RNA POLYMERASE III TRANSCRIPTION INITIATION FACTOR COMPLEX SUBUNIT"/>
    <property type="match status" value="1"/>
</dbReference>
<dbReference type="PROSITE" id="PS50157">
    <property type="entry name" value="ZINC_FINGER_C2H2_2"/>
    <property type="match status" value="1"/>
</dbReference>
<keyword evidence="2" id="KW-0804">Transcription</keyword>
<keyword evidence="4" id="KW-0479">Metal-binding</keyword>
<accession>A0AAD9K0U0</accession>
<dbReference type="AlphaFoldDB" id="A0AAD9K0U0"/>
<protein>
    <recommendedName>
        <fullName evidence="7">C2H2-type domain-containing protein</fullName>
    </recommendedName>
</protein>
<name>A0AAD9K0U0_RIDPI</name>
<evidence type="ECO:0000313" key="8">
    <source>
        <dbReference type="EMBL" id="KAK2162305.1"/>
    </source>
</evidence>
<dbReference type="GO" id="GO:0005634">
    <property type="term" value="C:nucleus"/>
    <property type="evidence" value="ECO:0007669"/>
    <property type="project" value="UniProtKB-SubCell"/>
</dbReference>
<comment type="subcellular location">
    <subcellularLocation>
        <location evidence="1">Nucleus</location>
    </subcellularLocation>
</comment>
<dbReference type="GO" id="GO:0006383">
    <property type="term" value="P:transcription by RNA polymerase III"/>
    <property type="evidence" value="ECO:0007669"/>
    <property type="project" value="TreeGrafter"/>
</dbReference>
<keyword evidence="6" id="KW-0732">Signal</keyword>
<organism evidence="8 9">
    <name type="scientific">Ridgeia piscesae</name>
    <name type="common">Tubeworm</name>
    <dbReference type="NCBI Taxonomy" id="27915"/>
    <lineage>
        <taxon>Eukaryota</taxon>
        <taxon>Metazoa</taxon>
        <taxon>Spiralia</taxon>
        <taxon>Lophotrochozoa</taxon>
        <taxon>Annelida</taxon>
        <taxon>Polychaeta</taxon>
        <taxon>Sedentaria</taxon>
        <taxon>Canalipalpata</taxon>
        <taxon>Sabellida</taxon>
        <taxon>Siboglinidae</taxon>
        <taxon>Ridgeia</taxon>
    </lineage>
</organism>
<comment type="caution">
    <text evidence="8">The sequence shown here is derived from an EMBL/GenBank/DDBJ whole genome shotgun (WGS) entry which is preliminary data.</text>
</comment>
<feature type="chain" id="PRO_5042282462" description="C2H2-type domain-containing protein" evidence="6">
    <location>
        <begin position="19"/>
        <end position="286"/>
    </location>
</feature>
<evidence type="ECO:0000256" key="3">
    <source>
        <dbReference type="ARBA" id="ARBA00023242"/>
    </source>
</evidence>
<evidence type="ECO:0000256" key="2">
    <source>
        <dbReference type="ARBA" id="ARBA00023163"/>
    </source>
</evidence>
<dbReference type="Proteomes" id="UP001209878">
    <property type="component" value="Unassembled WGS sequence"/>
</dbReference>
<feature type="compositionally biased region" description="Polar residues" evidence="5">
    <location>
        <begin position="87"/>
        <end position="98"/>
    </location>
</feature>
<dbReference type="GO" id="GO:0008270">
    <property type="term" value="F:zinc ion binding"/>
    <property type="evidence" value="ECO:0007669"/>
    <property type="project" value="UniProtKB-KW"/>
</dbReference>